<dbReference type="Proteomes" id="UP000076335">
    <property type="component" value="Unassembled WGS sequence"/>
</dbReference>
<feature type="transmembrane region" description="Helical" evidence="3">
    <location>
        <begin position="88"/>
        <end position="106"/>
    </location>
</feature>
<feature type="transmembrane region" description="Helical" evidence="3">
    <location>
        <begin position="274"/>
        <end position="298"/>
    </location>
</feature>
<feature type="transmembrane region" description="Helical" evidence="3">
    <location>
        <begin position="12"/>
        <end position="34"/>
    </location>
</feature>
<proteinExistence type="predicted"/>
<dbReference type="SUPFAM" id="SSF55073">
    <property type="entry name" value="Nucleotide cyclase"/>
    <property type="match status" value="1"/>
</dbReference>
<keyword evidence="3" id="KW-1133">Transmembrane helix</keyword>
<dbReference type="PANTHER" id="PTHR45138:SF9">
    <property type="entry name" value="DIGUANYLATE CYCLASE DGCM-RELATED"/>
    <property type="match status" value="1"/>
</dbReference>
<sequence length="480" mass="51385">MAAVFRVSTDFIPCCVGAVCVAGIVFAASLFGILTRPDGMLAVLWPANALLTAAFVRGRAMNTPLGWCAAFIAYMAADLLTGNDIYTAIWLTGANLAGVAVGVILLRRLSVEDRNLRRPQSVQYLCLTGAGAALAAAMAGILIAVLVFNQDPVTAFLFWFSTEFANYVVILPFALTVARWSDFSAMITGSFRHFVMNVETLKTCAPAISVLVSLVLVKVIGGPGSIVFPVPALLWCALVYRLQITTLFILLVSHWLMVVLELDFLSSLPVDSDPYYAIMSTRLGIALLSLGPLTVASIDTARSALVDRLDHAANHDFLTGLLSRGAFMKCGSELISRLSGEKGRLTIMGLDVDHFKQINDTHGHAAGDRVLVEVAKIIRGNLRGDDLIARLGGEEFGLILPGVAPADALGLAQRIRIAIEQTAVGESETGSIYTTISIGVVHHTLEEPVSLDRLLRDADKAMYAAKAAGRNRVVVHQPPS</sequence>
<dbReference type="SMART" id="SM00267">
    <property type="entry name" value="GGDEF"/>
    <property type="match status" value="1"/>
</dbReference>
<evidence type="ECO:0000259" key="4">
    <source>
        <dbReference type="PROSITE" id="PS50887"/>
    </source>
</evidence>
<dbReference type="FunFam" id="3.30.70.270:FF:000001">
    <property type="entry name" value="Diguanylate cyclase domain protein"/>
    <property type="match status" value="1"/>
</dbReference>
<dbReference type="InterPro" id="IPR050469">
    <property type="entry name" value="Diguanylate_Cyclase"/>
</dbReference>
<name>A0A154L0P5_9PROT</name>
<dbReference type="InterPro" id="IPR043128">
    <property type="entry name" value="Rev_trsase/Diguanyl_cyclase"/>
</dbReference>
<dbReference type="Gene3D" id="3.30.70.270">
    <property type="match status" value="1"/>
</dbReference>
<dbReference type="PROSITE" id="PS50887">
    <property type="entry name" value="GGDEF"/>
    <property type="match status" value="1"/>
</dbReference>
<evidence type="ECO:0000313" key="6">
    <source>
        <dbReference type="Proteomes" id="UP000076335"/>
    </source>
</evidence>
<comment type="caution">
    <text evidence="5">The sequence shown here is derived from an EMBL/GenBank/DDBJ whole genome shotgun (WGS) entry which is preliminary data.</text>
</comment>
<organism evidence="5 6">
    <name type="scientific">Thalassospira lucentensis</name>
    <dbReference type="NCBI Taxonomy" id="168935"/>
    <lineage>
        <taxon>Bacteria</taxon>
        <taxon>Pseudomonadati</taxon>
        <taxon>Pseudomonadota</taxon>
        <taxon>Alphaproteobacteria</taxon>
        <taxon>Rhodospirillales</taxon>
        <taxon>Thalassospiraceae</taxon>
        <taxon>Thalassospira</taxon>
    </lineage>
</organism>
<evidence type="ECO:0000256" key="2">
    <source>
        <dbReference type="ARBA" id="ARBA00034247"/>
    </source>
</evidence>
<comment type="catalytic activity">
    <reaction evidence="2">
        <text>2 GTP = 3',3'-c-di-GMP + 2 diphosphate</text>
        <dbReference type="Rhea" id="RHEA:24898"/>
        <dbReference type="ChEBI" id="CHEBI:33019"/>
        <dbReference type="ChEBI" id="CHEBI:37565"/>
        <dbReference type="ChEBI" id="CHEBI:58805"/>
        <dbReference type="EC" id="2.7.7.65"/>
    </reaction>
</comment>
<feature type="transmembrane region" description="Helical" evidence="3">
    <location>
        <begin position="247"/>
        <end position="268"/>
    </location>
</feature>
<dbReference type="NCBIfam" id="TIGR00254">
    <property type="entry name" value="GGDEF"/>
    <property type="match status" value="1"/>
</dbReference>
<dbReference type="AlphaFoldDB" id="A0A154L0P5"/>
<keyword evidence="3" id="KW-0812">Transmembrane</keyword>
<keyword evidence="3" id="KW-0472">Membrane</keyword>
<feature type="transmembrane region" description="Helical" evidence="3">
    <location>
        <begin position="65"/>
        <end position="82"/>
    </location>
</feature>
<dbReference type="PANTHER" id="PTHR45138">
    <property type="entry name" value="REGULATORY COMPONENTS OF SENSORY TRANSDUCTION SYSTEM"/>
    <property type="match status" value="1"/>
</dbReference>
<evidence type="ECO:0000313" key="5">
    <source>
        <dbReference type="EMBL" id="KZB61118.1"/>
    </source>
</evidence>
<dbReference type="InterPro" id="IPR029787">
    <property type="entry name" value="Nucleotide_cyclase"/>
</dbReference>
<evidence type="ECO:0000256" key="3">
    <source>
        <dbReference type="SAM" id="Phobius"/>
    </source>
</evidence>
<feature type="transmembrane region" description="Helical" evidence="3">
    <location>
        <begin position="127"/>
        <end position="148"/>
    </location>
</feature>
<feature type="transmembrane region" description="Helical" evidence="3">
    <location>
        <begin position="154"/>
        <end position="178"/>
    </location>
</feature>
<dbReference type="CDD" id="cd01949">
    <property type="entry name" value="GGDEF"/>
    <property type="match status" value="1"/>
</dbReference>
<dbReference type="OrthoDB" id="7366409at2"/>
<dbReference type="EC" id="2.7.7.65" evidence="1"/>
<protein>
    <recommendedName>
        <fullName evidence="1">diguanylate cyclase</fullName>
        <ecNumber evidence="1">2.7.7.65</ecNumber>
    </recommendedName>
</protein>
<dbReference type="Pfam" id="PF00990">
    <property type="entry name" value="GGDEF"/>
    <property type="match status" value="1"/>
</dbReference>
<dbReference type="GO" id="GO:0052621">
    <property type="term" value="F:diguanylate cyclase activity"/>
    <property type="evidence" value="ECO:0007669"/>
    <property type="project" value="UniProtKB-EC"/>
</dbReference>
<dbReference type="RefSeq" id="WP_062953382.1">
    <property type="nucleotide sequence ID" value="NZ_LPVY01000024.1"/>
</dbReference>
<gene>
    <name evidence="5" type="ORF">AUP42_07550</name>
</gene>
<reference evidence="5 6" key="1">
    <citation type="submission" date="2015-12" db="EMBL/GenBank/DDBJ databases">
        <title>Genome sequence of Thalassospira lucentensis MCCC 1A02072.</title>
        <authorList>
            <person name="Lu L."/>
            <person name="Lai Q."/>
            <person name="Shao Z."/>
            <person name="Qian P."/>
        </authorList>
    </citation>
    <scope>NUCLEOTIDE SEQUENCE [LARGE SCALE GENOMIC DNA]</scope>
    <source>
        <strain evidence="5 6">MCCC 1A02072</strain>
    </source>
</reference>
<dbReference type="EMBL" id="LPVY01000024">
    <property type="protein sequence ID" value="KZB61118.1"/>
    <property type="molecule type" value="Genomic_DNA"/>
</dbReference>
<feature type="domain" description="GGDEF" evidence="4">
    <location>
        <begin position="343"/>
        <end position="478"/>
    </location>
</feature>
<accession>A0A154L0P5</accession>
<evidence type="ECO:0000256" key="1">
    <source>
        <dbReference type="ARBA" id="ARBA00012528"/>
    </source>
</evidence>
<dbReference type="InterPro" id="IPR000160">
    <property type="entry name" value="GGDEF_dom"/>
</dbReference>